<gene>
    <name evidence="1" type="ORF">QNI16_29350</name>
</gene>
<proteinExistence type="predicted"/>
<name>A0AAE3QTH4_9BACT</name>
<evidence type="ECO:0000313" key="2">
    <source>
        <dbReference type="Proteomes" id="UP001241110"/>
    </source>
</evidence>
<dbReference type="Proteomes" id="UP001241110">
    <property type="component" value="Unassembled WGS sequence"/>
</dbReference>
<dbReference type="AlphaFoldDB" id="A0AAE3QTH4"/>
<sequence length="96" mass="11439">MQRLIIRFDAFLHQNLPNSIKSSLFDNIHYNKKQTTQWPITENTTETSINEKVSCKVFYHRIDREIKSKRCLNKYQGFMATTIISFFYSELLSGNR</sequence>
<dbReference type="RefSeq" id="WP_313986228.1">
    <property type="nucleotide sequence ID" value="NZ_JASJOS010000015.1"/>
</dbReference>
<comment type="caution">
    <text evidence="1">The sequence shown here is derived from an EMBL/GenBank/DDBJ whole genome shotgun (WGS) entry which is preliminary data.</text>
</comment>
<reference evidence="1" key="1">
    <citation type="submission" date="2023-05" db="EMBL/GenBank/DDBJ databases">
        <authorList>
            <person name="Zhang X."/>
        </authorList>
    </citation>
    <scope>NUCLEOTIDE SEQUENCE</scope>
    <source>
        <strain evidence="1">YF14B1</strain>
    </source>
</reference>
<dbReference type="EMBL" id="JASJOS010000015">
    <property type="protein sequence ID" value="MDJ1484641.1"/>
    <property type="molecule type" value="Genomic_DNA"/>
</dbReference>
<evidence type="ECO:0000313" key="1">
    <source>
        <dbReference type="EMBL" id="MDJ1484641.1"/>
    </source>
</evidence>
<accession>A0AAE3QTH4</accession>
<protein>
    <submittedName>
        <fullName evidence="1">Uncharacterized protein</fullName>
    </submittedName>
</protein>
<organism evidence="1 2">
    <name type="scientific">Xanthocytophaga flava</name>
    <dbReference type="NCBI Taxonomy" id="3048013"/>
    <lineage>
        <taxon>Bacteria</taxon>
        <taxon>Pseudomonadati</taxon>
        <taxon>Bacteroidota</taxon>
        <taxon>Cytophagia</taxon>
        <taxon>Cytophagales</taxon>
        <taxon>Rhodocytophagaceae</taxon>
        <taxon>Xanthocytophaga</taxon>
    </lineage>
</organism>